<evidence type="ECO:0000313" key="3">
    <source>
        <dbReference type="Proteomes" id="UP001227192"/>
    </source>
</evidence>
<evidence type="ECO:0000313" key="2">
    <source>
        <dbReference type="EMBL" id="KAJ9487875.1"/>
    </source>
</evidence>
<dbReference type="Proteomes" id="UP001227192">
    <property type="component" value="Unassembled WGS sequence"/>
</dbReference>
<sequence>MTPTQTATPFLQLQTPSSLRNHIAQPTGQKNPITAPQSISSIAPRDPDPIPPSSS</sequence>
<name>A0AAI9X8K5_PENTH</name>
<organism evidence="2 3">
    <name type="scientific">Penicillium thymicola</name>
    <dbReference type="NCBI Taxonomy" id="293382"/>
    <lineage>
        <taxon>Eukaryota</taxon>
        <taxon>Fungi</taxon>
        <taxon>Dikarya</taxon>
        <taxon>Ascomycota</taxon>
        <taxon>Pezizomycotina</taxon>
        <taxon>Eurotiomycetes</taxon>
        <taxon>Eurotiomycetidae</taxon>
        <taxon>Eurotiales</taxon>
        <taxon>Aspergillaceae</taxon>
        <taxon>Penicillium</taxon>
    </lineage>
</organism>
<feature type="compositionally biased region" description="Polar residues" evidence="1">
    <location>
        <begin position="1"/>
        <end position="37"/>
    </location>
</feature>
<feature type="non-terminal residue" evidence="2">
    <location>
        <position position="55"/>
    </location>
</feature>
<accession>A0AAI9X8K5</accession>
<proteinExistence type="predicted"/>
<protein>
    <submittedName>
        <fullName evidence="2">Uncharacterized protein</fullName>
    </submittedName>
</protein>
<comment type="caution">
    <text evidence="2">The sequence shown here is derived from an EMBL/GenBank/DDBJ whole genome shotgun (WGS) entry which is preliminary data.</text>
</comment>
<reference evidence="2" key="1">
    <citation type="submission" date="2015-06" db="EMBL/GenBank/DDBJ databases">
        <authorList>
            <person name="Nguyen H."/>
        </authorList>
    </citation>
    <scope>NUCLEOTIDE SEQUENCE</scope>
    <source>
        <strain evidence="2">DAOM 180753</strain>
    </source>
</reference>
<dbReference type="EMBL" id="LACB01000140">
    <property type="protein sequence ID" value="KAJ9487875.1"/>
    <property type="molecule type" value="Genomic_DNA"/>
</dbReference>
<feature type="region of interest" description="Disordered" evidence="1">
    <location>
        <begin position="1"/>
        <end position="55"/>
    </location>
</feature>
<reference evidence="2" key="2">
    <citation type="journal article" date="2016" name="Fungal Biol.">
        <title>Ochratoxin A production by Penicillium thymicola.</title>
        <authorList>
            <person name="Nguyen H.D.T."/>
            <person name="McMullin D.R."/>
            <person name="Ponomareva E."/>
            <person name="Riley R."/>
            <person name="Pomraning K.R."/>
            <person name="Baker S.E."/>
            <person name="Seifert K.A."/>
        </authorList>
    </citation>
    <scope>NUCLEOTIDE SEQUENCE</scope>
    <source>
        <strain evidence="2">DAOM 180753</strain>
    </source>
</reference>
<gene>
    <name evidence="2" type="ORF">VN97_g5431</name>
</gene>
<dbReference type="AlphaFoldDB" id="A0AAI9X8K5"/>
<evidence type="ECO:0000256" key="1">
    <source>
        <dbReference type="SAM" id="MobiDB-lite"/>
    </source>
</evidence>
<keyword evidence="3" id="KW-1185">Reference proteome</keyword>